<dbReference type="RefSeq" id="XP_030977170.1">
    <property type="nucleotide sequence ID" value="XM_031131993.1"/>
</dbReference>
<name>A0A6P8AQJ8_PYRGI</name>
<feature type="signal peptide" evidence="1">
    <location>
        <begin position="1"/>
        <end position="22"/>
    </location>
</feature>
<keyword evidence="1" id="KW-0732">Signal</keyword>
<evidence type="ECO:0000256" key="1">
    <source>
        <dbReference type="SAM" id="SignalP"/>
    </source>
</evidence>
<reference evidence="3" key="3">
    <citation type="submission" date="2025-08" db="UniProtKB">
        <authorList>
            <consortium name="RefSeq"/>
        </authorList>
    </citation>
    <scope>IDENTIFICATION</scope>
    <source>
        <strain evidence="3">NI907</strain>
    </source>
</reference>
<reference evidence="3" key="1">
    <citation type="journal article" date="2019" name="Mol. Biol. Evol.">
        <title>Blast fungal genomes show frequent chromosomal changes, gene gains and losses, and effector gene turnover.</title>
        <authorList>
            <person name="Gomez Luciano L.B."/>
            <person name="Jason Tsai I."/>
            <person name="Chuma I."/>
            <person name="Tosa Y."/>
            <person name="Chen Y.H."/>
            <person name="Li J.Y."/>
            <person name="Li M.Y."/>
            <person name="Jade Lu M.Y."/>
            <person name="Nakayashiki H."/>
            <person name="Li W.H."/>
        </authorList>
    </citation>
    <scope>NUCLEOTIDE SEQUENCE</scope>
    <source>
        <strain evidence="3">NI907</strain>
    </source>
</reference>
<feature type="chain" id="PRO_5028415026" evidence="1">
    <location>
        <begin position="23"/>
        <end position="102"/>
    </location>
</feature>
<evidence type="ECO:0000313" key="2">
    <source>
        <dbReference type="Proteomes" id="UP000515153"/>
    </source>
</evidence>
<dbReference type="Proteomes" id="UP000515153">
    <property type="component" value="Unplaced"/>
</dbReference>
<evidence type="ECO:0000313" key="3">
    <source>
        <dbReference type="RefSeq" id="XP_030977170.1"/>
    </source>
</evidence>
<dbReference type="KEGG" id="pgri:PgNI_12036"/>
<accession>A0A6P8AQJ8</accession>
<sequence>MKVNTIFNILVALAAYIPTAEAHKCVIKRVFSDGSSVKIPAQPAQSTTISKQAVWVYGNCQPFPVVLNDGSKLSGEIETPAVTPVESVDEDDCFELDISGQR</sequence>
<gene>
    <name evidence="3" type="ORF">PgNI_12036</name>
</gene>
<reference evidence="3" key="2">
    <citation type="submission" date="2019-10" db="EMBL/GenBank/DDBJ databases">
        <authorList>
            <consortium name="NCBI Genome Project"/>
        </authorList>
    </citation>
    <scope>NUCLEOTIDE SEQUENCE</scope>
    <source>
        <strain evidence="3">NI907</strain>
    </source>
</reference>
<dbReference type="GeneID" id="41966898"/>
<organism evidence="2 3">
    <name type="scientific">Pyricularia grisea</name>
    <name type="common">Crabgrass-specific blast fungus</name>
    <name type="synonym">Magnaporthe grisea</name>
    <dbReference type="NCBI Taxonomy" id="148305"/>
    <lineage>
        <taxon>Eukaryota</taxon>
        <taxon>Fungi</taxon>
        <taxon>Dikarya</taxon>
        <taxon>Ascomycota</taxon>
        <taxon>Pezizomycotina</taxon>
        <taxon>Sordariomycetes</taxon>
        <taxon>Sordariomycetidae</taxon>
        <taxon>Magnaporthales</taxon>
        <taxon>Pyriculariaceae</taxon>
        <taxon>Pyricularia</taxon>
    </lineage>
</organism>
<keyword evidence="2" id="KW-1185">Reference proteome</keyword>
<proteinExistence type="predicted"/>
<protein>
    <submittedName>
        <fullName evidence="3">Uncharacterized protein</fullName>
    </submittedName>
</protein>
<dbReference type="AlphaFoldDB" id="A0A6P8AQJ8"/>